<proteinExistence type="predicted"/>
<sequence>MSIIQSKNPICLLFLATFLVISFSIIPANLTYAYVEFDVSGSDTGEDRSITSSQSSMQGSYCYVPPNATIINSCNSGDLSSSENTGLNIYE</sequence>
<dbReference type="EMBL" id="CP012850">
    <property type="protein sequence ID" value="ALI37104.1"/>
    <property type="molecule type" value="Genomic_DNA"/>
</dbReference>
<evidence type="ECO:0000313" key="2">
    <source>
        <dbReference type="Proteomes" id="UP000058925"/>
    </source>
</evidence>
<dbReference type="Proteomes" id="UP000058925">
    <property type="component" value="Chromosome"/>
</dbReference>
<dbReference type="GeneID" id="60422797"/>
<protein>
    <submittedName>
        <fullName evidence="1">Uncharacterized protein</fullName>
    </submittedName>
</protein>
<evidence type="ECO:0000313" key="1">
    <source>
        <dbReference type="EMBL" id="ALI37104.1"/>
    </source>
</evidence>
<name>A0A654LZW0_9ARCH</name>
<dbReference type="AlphaFoldDB" id="A0A654LZW0"/>
<organism evidence="1 2">
    <name type="scientific">Candidatus Nitrosocosmicus oleophilus</name>
    <dbReference type="NCBI Taxonomy" id="1353260"/>
    <lineage>
        <taxon>Archaea</taxon>
        <taxon>Nitrososphaerota</taxon>
        <taxon>Nitrososphaeria</taxon>
        <taxon>Nitrososphaerales</taxon>
        <taxon>Nitrososphaeraceae</taxon>
        <taxon>Candidatus Nitrosocosmicus</taxon>
    </lineage>
</organism>
<accession>A0A654LZW0</accession>
<dbReference type="RefSeq" id="WP_231100063.1">
    <property type="nucleotide sequence ID" value="NZ_CP012850.1"/>
</dbReference>
<dbReference type="KEGG" id="taa:NMY3_02915"/>
<gene>
    <name evidence="1" type="ORF">NMY3_02915</name>
</gene>
<keyword evidence="2" id="KW-1185">Reference proteome</keyword>
<reference evidence="2" key="1">
    <citation type="submission" date="2015-10" db="EMBL/GenBank/DDBJ databases">
        <title>Niche specialization of a soil ammonia-oxidizing archaeon, Candidatus Nitrosocosmicus oleophilus.</title>
        <authorList>
            <person name="Jung M.-Y."/>
            <person name="Rhee S.-K."/>
        </authorList>
    </citation>
    <scope>NUCLEOTIDE SEQUENCE [LARGE SCALE GENOMIC DNA]</scope>
    <source>
        <strain evidence="2">MY3</strain>
    </source>
</reference>